<dbReference type="PROSITE" id="PS50025">
    <property type="entry name" value="LAM_G_DOMAIN"/>
    <property type="match status" value="1"/>
</dbReference>
<feature type="transmembrane region" description="Helical" evidence="3">
    <location>
        <begin position="195"/>
        <end position="219"/>
    </location>
</feature>
<feature type="compositionally biased region" description="Basic and acidic residues" evidence="2">
    <location>
        <begin position="320"/>
        <end position="334"/>
    </location>
</feature>
<gene>
    <name evidence="5" type="ORF">M9458_030633</name>
</gene>
<comment type="caution">
    <text evidence="1">Lacks conserved residue(s) required for the propagation of feature annotation.</text>
</comment>
<reference evidence="5 6" key="1">
    <citation type="submission" date="2024-05" db="EMBL/GenBank/DDBJ databases">
        <title>Genome sequencing and assembly of Indian major carp, Cirrhinus mrigala (Hamilton, 1822).</title>
        <authorList>
            <person name="Mohindra V."/>
            <person name="Chowdhury L.M."/>
            <person name="Lal K."/>
            <person name="Jena J.K."/>
        </authorList>
    </citation>
    <scope>NUCLEOTIDE SEQUENCE [LARGE SCALE GENOMIC DNA]</scope>
    <source>
        <strain evidence="5">CM1030</strain>
        <tissue evidence="5">Blood</tissue>
    </source>
</reference>
<feature type="compositionally biased region" description="Polar residues" evidence="2">
    <location>
        <begin position="423"/>
        <end position="436"/>
    </location>
</feature>
<accession>A0ABD0PLJ6</accession>
<dbReference type="Proteomes" id="UP001529510">
    <property type="component" value="Unassembled WGS sequence"/>
</dbReference>
<feature type="compositionally biased region" description="Basic and acidic residues" evidence="2">
    <location>
        <begin position="440"/>
        <end position="459"/>
    </location>
</feature>
<name>A0ABD0PLJ6_CIRMR</name>
<dbReference type="Pfam" id="PF02210">
    <property type="entry name" value="Laminin_G_2"/>
    <property type="match status" value="1"/>
</dbReference>
<feature type="compositionally biased region" description="Basic and acidic residues" evidence="2">
    <location>
        <begin position="253"/>
        <end position="263"/>
    </location>
</feature>
<dbReference type="CDD" id="cd00110">
    <property type="entry name" value="LamG"/>
    <property type="match status" value="1"/>
</dbReference>
<dbReference type="InterPro" id="IPR013320">
    <property type="entry name" value="ConA-like_dom_sf"/>
</dbReference>
<evidence type="ECO:0000313" key="6">
    <source>
        <dbReference type="Proteomes" id="UP001529510"/>
    </source>
</evidence>
<proteinExistence type="predicted"/>
<sequence>ISDGKPLYVFTNITSGQRLELSVEGNVSDGQWHVLKLHRGGSYISLFLDERPVMNTTNGTKTYSAFFVETIFLGSAPLRESRDFPGMIQNLGFRGCVEYFKFNGHLLSFNEYNEIVDANSSPSVFQTFCISPNHCVLTPCLKDSCLSEPCWNDSDCGSSSKDDYWCICLHNVSSCGSCSSDIVHSEACSQSQKSVPLWIVAVILPIVLILLILVLCIVLRRQGKLCEGEKRSQIYLMPPSKQHGMDNLGFRLDPPEESPRHVSNETNKQPDLIKSRDSMQGMESHTESGPSCHVSGFGGSELEYYEIDSTYSDVKTLQLKTEDERGDQVNDDPKVPQSTMQPQTNHKASPKLHQRTSGGDFHQWQRQSQLFFRRKLACDLLGPPQHLSADEVEKLNTPRDHKGYPHQNFRACPMKPSRDGEIETSSESESHLSFTGSELDCERELSLISSLDKDEHPPGGKDTCAI</sequence>
<feature type="non-terminal residue" evidence="5">
    <location>
        <position position="1"/>
    </location>
</feature>
<evidence type="ECO:0000256" key="2">
    <source>
        <dbReference type="SAM" id="MobiDB-lite"/>
    </source>
</evidence>
<evidence type="ECO:0000256" key="3">
    <source>
        <dbReference type="SAM" id="Phobius"/>
    </source>
</evidence>
<feature type="domain" description="Laminin G" evidence="4">
    <location>
        <begin position="1"/>
        <end position="129"/>
    </location>
</feature>
<keyword evidence="3" id="KW-0472">Membrane</keyword>
<feature type="region of interest" description="Disordered" evidence="2">
    <location>
        <begin position="396"/>
        <end position="466"/>
    </location>
</feature>
<dbReference type="InterPro" id="IPR001791">
    <property type="entry name" value="Laminin_G"/>
</dbReference>
<dbReference type="AlphaFoldDB" id="A0ABD0PLJ6"/>
<organism evidence="5 6">
    <name type="scientific">Cirrhinus mrigala</name>
    <name type="common">Mrigala</name>
    <dbReference type="NCBI Taxonomy" id="683832"/>
    <lineage>
        <taxon>Eukaryota</taxon>
        <taxon>Metazoa</taxon>
        <taxon>Chordata</taxon>
        <taxon>Craniata</taxon>
        <taxon>Vertebrata</taxon>
        <taxon>Euteleostomi</taxon>
        <taxon>Actinopterygii</taxon>
        <taxon>Neopterygii</taxon>
        <taxon>Teleostei</taxon>
        <taxon>Ostariophysi</taxon>
        <taxon>Cypriniformes</taxon>
        <taxon>Cyprinidae</taxon>
        <taxon>Labeoninae</taxon>
        <taxon>Labeonini</taxon>
        <taxon>Cirrhinus</taxon>
    </lineage>
</organism>
<evidence type="ECO:0000256" key="1">
    <source>
        <dbReference type="PROSITE-ProRule" id="PRU00122"/>
    </source>
</evidence>
<dbReference type="FunFam" id="2.60.120.200:FF:000340">
    <property type="entry name" value="Si:dkey-1m11.6"/>
    <property type="match status" value="1"/>
</dbReference>
<protein>
    <recommendedName>
        <fullName evidence="4">Laminin G domain-containing protein</fullName>
    </recommendedName>
</protein>
<feature type="region of interest" description="Disordered" evidence="2">
    <location>
        <begin position="251"/>
        <end position="294"/>
    </location>
</feature>
<evidence type="ECO:0000313" key="5">
    <source>
        <dbReference type="EMBL" id="KAL0174665.1"/>
    </source>
</evidence>
<dbReference type="EMBL" id="JAMKFB020000015">
    <property type="protein sequence ID" value="KAL0174665.1"/>
    <property type="molecule type" value="Genomic_DNA"/>
</dbReference>
<keyword evidence="3" id="KW-1133">Transmembrane helix</keyword>
<feature type="compositionally biased region" description="Polar residues" evidence="2">
    <location>
        <begin position="336"/>
        <end position="347"/>
    </location>
</feature>
<dbReference type="Gene3D" id="2.60.120.200">
    <property type="match status" value="1"/>
</dbReference>
<keyword evidence="6" id="KW-1185">Reference proteome</keyword>
<keyword evidence="3" id="KW-0812">Transmembrane</keyword>
<feature type="region of interest" description="Disordered" evidence="2">
    <location>
        <begin position="319"/>
        <end position="358"/>
    </location>
</feature>
<dbReference type="SUPFAM" id="SSF49899">
    <property type="entry name" value="Concanavalin A-like lectins/glucanases"/>
    <property type="match status" value="1"/>
</dbReference>
<evidence type="ECO:0000259" key="4">
    <source>
        <dbReference type="PROSITE" id="PS50025"/>
    </source>
</evidence>
<comment type="caution">
    <text evidence="5">The sequence shown here is derived from an EMBL/GenBank/DDBJ whole genome shotgun (WGS) entry which is preliminary data.</text>
</comment>